<proteinExistence type="inferred from homology"/>
<dbReference type="Gene3D" id="3.40.50.450">
    <property type="match status" value="1"/>
</dbReference>
<evidence type="ECO:0000313" key="4">
    <source>
        <dbReference type="EMBL" id="SPY09338.1"/>
    </source>
</evidence>
<dbReference type="EMBL" id="UATH01000001">
    <property type="protein sequence ID" value="SPY09338.1"/>
    <property type="molecule type" value="Genomic_DNA"/>
</dbReference>
<evidence type="ECO:0000313" key="3">
    <source>
        <dbReference type="EMBL" id="SPY07511.1"/>
    </source>
</evidence>
<sequence length="494" mass="55798">MRNIDQILSENTKAVLMLTNYFNNNELRQIKPLTVNGYGYFARWLNTYDYQPMDLLNQSKLEEILDRWQDTQSHAPVKKTVQLSRIDQTIKEITPERVKTLLTRGASLSMAIEKWSSAGVWVLDRGHRLYPSKFKSSLKDQAPAVLFGIGNPELLTKPSVGFVGSRRVDELDLRATHQYVSLVSELGYQVVSGGAKGIDSHAMLSSLERGNTSIGIMADNLLLNSVNSQWRKYLKSNQLTLITPFYPESKFTPANAMQRNKYIYLLSEATIVVCASESTKSKKSGTFEGANENLKHNWVPLLISEHRSPLPQGNSTLLSQSNTLKISVDMLPEHLNTLIVSGTMKKEADMSDNLKLEYTQVGLPGAVVEVGSGSLESVETHRANEVGVLKSEQSSSYQKDTRHQLRSTSVLIETPLLNIFYEQLRQLFETHTNTELQETLTLSVIESHFPEFEIMGKMALDKWLQYLVDKDLILRPKKNRKEFCLPVVNENLSV</sequence>
<dbReference type="PANTHER" id="PTHR43022">
    <property type="entry name" value="PROTEIN SMF"/>
    <property type="match status" value="1"/>
</dbReference>
<dbReference type="Proteomes" id="UP000250242">
    <property type="component" value="Unassembled WGS sequence"/>
</dbReference>
<dbReference type="SUPFAM" id="SSF102405">
    <property type="entry name" value="MCP/YpsA-like"/>
    <property type="match status" value="1"/>
</dbReference>
<gene>
    <name evidence="4" type="primary">smf_3</name>
    <name evidence="3" type="synonym">smf_1</name>
    <name evidence="3" type="ORF">NCTC11009_00719</name>
    <name evidence="4" type="ORF">NCTC11009_02603</name>
</gene>
<protein>
    <submittedName>
        <fullName evidence="4">DNA protecting protein DprA</fullName>
    </submittedName>
</protein>
<dbReference type="PANTHER" id="PTHR43022:SF1">
    <property type="entry name" value="PROTEIN SMF"/>
    <property type="match status" value="1"/>
</dbReference>
<dbReference type="AlphaFoldDB" id="A0A2X1UQN6"/>
<accession>A0A2X1UQN6</accession>
<dbReference type="InterPro" id="IPR003488">
    <property type="entry name" value="DprA"/>
</dbReference>
<dbReference type="RefSeq" id="WP_018027287.1">
    <property type="nucleotide sequence ID" value="NZ_UATH01000001.1"/>
</dbReference>
<evidence type="ECO:0000256" key="1">
    <source>
        <dbReference type="ARBA" id="ARBA00006525"/>
    </source>
</evidence>
<dbReference type="GO" id="GO:0009294">
    <property type="term" value="P:DNA-mediated transformation"/>
    <property type="evidence" value="ECO:0007669"/>
    <property type="project" value="InterPro"/>
</dbReference>
<dbReference type="InterPro" id="IPR057666">
    <property type="entry name" value="DrpA_SLOG"/>
</dbReference>
<dbReference type="GeneID" id="93427081"/>
<dbReference type="EMBL" id="UATH01000001">
    <property type="protein sequence ID" value="SPY07511.1"/>
    <property type="molecule type" value="Genomic_DNA"/>
</dbReference>
<comment type="similarity">
    <text evidence="1">Belongs to the DprA/Smf family.</text>
</comment>
<evidence type="ECO:0000313" key="5">
    <source>
        <dbReference type="Proteomes" id="UP000250242"/>
    </source>
</evidence>
<evidence type="ECO:0000259" key="2">
    <source>
        <dbReference type="Pfam" id="PF02481"/>
    </source>
</evidence>
<dbReference type="Pfam" id="PF02481">
    <property type="entry name" value="DNA_processg_A"/>
    <property type="match status" value="1"/>
</dbReference>
<name>A0A2X1UQN6_9BURK</name>
<reference evidence="4 5" key="1">
    <citation type="submission" date="2018-06" db="EMBL/GenBank/DDBJ databases">
        <authorList>
            <consortium name="Pathogen Informatics"/>
            <person name="Doyle S."/>
        </authorList>
    </citation>
    <scope>NUCLEOTIDE SEQUENCE [LARGE SCALE GENOMIC DNA]</scope>
    <source>
        <strain evidence="4 5">NCTC11009</strain>
    </source>
</reference>
<organism evidence="4 5">
    <name type="scientific">Oligella urethralis</name>
    <dbReference type="NCBI Taxonomy" id="90245"/>
    <lineage>
        <taxon>Bacteria</taxon>
        <taxon>Pseudomonadati</taxon>
        <taxon>Pseudomonadota</taxon>
        <taxon>Betaproteobacteria</taxon>
        <taxon>Burkholderiales</taxon>
        <taxon>Alcaligenaceae</taxon>
        <taxon>Oligella</taxon>
    </lineage>
</organism>
<feature type="domain" description="Smf/DprA SLOG" evidence="2">
    <location>
        <begin position="125"/>
        <end position="330"/>
    </location>
</feature>